<comment type="caution">
    <text evidence="2">The sequence shown here is derived from an EMBL/GenBank/DDBJ whole genome shotgun (WGS) entry which is preliminary data.</text>
</comment>
<dbReference type="EMBL" id="SGJD01004035">
    <property type="protein sequence ID" value="KAB0392096.1"/>
    <property type="molecule type" value="Genomic_DNA"/>
</dbReference>
<evidence type="ECO:0008006" key="4">
    <source>
        <dbReference type="Google" id="ProtNLM"/>
    </source>
</evidence>
<feature type="compositionally biased region" description="Basic and acidic residues" evidence="1">
    <location>
        <begin position="52"/>
        <end position="61"/>
    </location>
</feature>
<accession>A0A643BVS4</accession>
<evidence type="ECO:0000256" key="1">
    <source>
        <dbReference type="SAM" id="MobiDB-lite"/>
    </source>
</evidence>
<feature type="region of interest" description="Disordered" evidence="1">
    <location>
        <begin position="228"/>
        <end position="250"/>
    </location>
</feature>
<dbReference type="AlphaFoldDB" id="A0A643BVS4"/>
<organism evidence="2 3">
    <name type="scientific">Balaenoptera physalus</name>
    <name type="common">Fin whale</name>
    <name type="synonym">Balaena physalus</name>
    <dbReference type="NCBI Taxonomy" id="9770"/>
    <lineage>
        <taxon>Eukaryota</taxon>
        <taxon>Metazoa</taxon>
        <taxon>Chordata</taxon>
        <taxon>Craniata</taxon>
        <taxon>Vertebrata</taxon>
        <taxon>Euteleostomi</taxon>
        <taxon>Mammalia</taxon>
        <taxon>Eutheria</taxon>
        <taxon>Laurasiatheria</taxon>
        <taxon>Artiodactyla</taxon>
        <taxon>Whippomorpha</taxon>
        <taxon>Cetacea</taxon>
        <taxon>Mysticeti</taxon>
        <taxon>Balaenopteridae</taxon>
        <taxon>Balaenoptera</taxon>
    </lineage>
</organism>
<sequence>MWGLSWFQVPEGTQDSKEPPGTQEPGGSLETPAFQACLARPSEMKMRREVYRARWDPKASQESRASPPCTPARRELTESQGSEVPQGSRDHLAQTVSFSALKEQKAGRATLGLLVSPGLADRKDGKVRSVKEEETLCLFLQGAPGDVGPPGPKGMKGDSRTITTKGQSRGQQILDHAPFCGCSGVMASKAPQGTQATQDHPVLRAFQEKGAPQDWGCQAPKASMASPAMLDYLDRQDSPGLPAPPALQDK</sequence>
<feature type="region of interest" description="Disordered" evidence="1">
    <location>
        <begin position="1"/>
        <end position="33"/>
    </location>
</feature>
<gene>
    <name evidence="2" type="ORF">E2I00_003801</name>
</gene>
<dbReference type="Proteomes" id="UP000437017">
    <property type="component" value="Unassembled WGS sequence"/>
</dbReference>
<protein>
    <recommendedName>
        <fullName evidence="4">Collagen IV NC1 domain-containing protein</fullName>
    </recommendedName>
</protein>
<evidence type="ECO:0000313" key="2">
    <source>
        <dbReference type="EMBL" id="KAB0392096.1"/>
    </source>
</evidence>
<name>A0A643BVS4_BALPH</name>
<evidence type="ECO:0000313" key="3">
    <source>
        <dbReference type="Proteomes" id="UP000437017"/>
    </source>
</evidence>
<dbReference type="OrthoDB" id="10408913at2759"/>
<feature type="region of interest" description="Disordered" evidence="1">
    <location>
        <begin position="52"/>
        <end position="93"/>
    </location>
</feature>
<reference evidence="2 3" key="1">
    <citation type="journal article" date="2019" name="PLoS ONE">
        <title>Genomic analyses reveal an absence of contemporary introgressive admixture between fin whales and blue whales, despite known hybrids.</title>
        <authorList>
            <person name="Westbury M.V."/>
            <person name="Petersen B."/>
            <person name="Lorenzen E.D."/>
        </authorList>
    </citation>
    <scope>NUCLEOTIDE SEQUENCE [LARGE SCALE GENOMIC DNA]</scope>
    <source>
        <strain evidence="2">FinWhale-01</strain>
    </source>
</reference>
<keyword evidence="3" id="KW-1185">Reference proteome</keyword>
<feature type="compositionally biased region" description="Pro residues" evidence="1">
    <location>
        <begin position="241"/>
        <end position="250"/>
    </location>
</feature>
<proteinExistence type="predicted"/>